<keyword evidence="2 7" id="KW-0813">Transport</keyword>
<reference evidence="9 10" key="1">
    <citation type="submission" date="2016-07" db="EMBL/GenBank/DDBJ databases">
        <title>Characterization of isolates of Eisenbergiella tayi derived from blood cultures, using whole genome sequencing.</title>
        <authorList>
            <person name="Burdz T."/>
            <person name="Wiebe D."/>
            <person name="Huynh C."/>
            <person name="Bernard K."/>
        </authorList>
    </citation>
    <scope>NUCLEOTIDE SEQUENCE [LARGE SCALE GENOMIC DNA]</scope>
    <source>
        <strain evidence="9 10">NML 120489</strain>
    </source>
</reference>
<evidence type="ECO:0000256" key="1">
    <source>
        <dbReference type="ARBA" id="ARBA00004651"/>
    </source>
</evidence>
<dbReference type="EMBL" id="MCGI01000001">
    <property type="protein sequence ID" value="ODM12307.1"/>
    <property type="molecule type" value="Genomic_DNA"/>
</dbReference>
<dbReference type="InterPro" id="IPR000515">
    <property type="entry name" value="MetI-like"/>
</dbReference>
<evidence type="ECO:0000256" key="5">
    <source>
        <dbReference type="ARBA" id="ARBA00022989"/>
    </source>
</evidence>
<evidence type="ECO:0000256" key="2">
    <source>
        <dbReference type="ARBA" id="ARBA00022448"/>
    </source>
</evidence>
<evidence type="ECO:0000256" key="4">
    <source>
        <dbReference type="ARBA" id="ARBA00022692"/>
    </source>
</evidence>
<evidence type="ECO:0000313" key="9">
    <source>
        <dbReference type="EMBL" id="ODM12307.1"/>
    </source>
</evidence>
<protein>
    <submittedName>
        <fullName evidence="9">Inner membrane ABC transporter permease protein YcjP</fullName>
    </submittedName>
</protein>
<dbReference type="PANTHER" id="PTHR43744">
    <property type="entry name" value="ABC TRANSPORTER PERMEASE PROTEIN MG189-RELATED-RELATED"/>
    <property type="match status" value="1"/>
</dbReference>
<dbReference type="Pfam" id="PF00528">
    <property type="entry name" value="BPD_transp_1"/>
    <property type="match status" value="1"/>
</dbReference>
<keyword evidence="6 7" id="KW-0472">Membrane</keyword>
<dbReference type="AlphaFoldDB" id="A0A1E3AUC9"/>
<comment type="similarity">
    <text evidence="7">Belongs to the binding-protein-dependent transport system permease family.</text>
</comment>
<keyword evidence="5 7" id="KW-1133">Transmembrane helix</keyword>
<dbReference type="GO" id="GO:0055085">
    <property type="term" value="P:transmembrane transport"/>
    <property type="evidence" value="ECO:0007669"/>
    <property type="project" value="InterPro"/>
</dbReference>
<accession>A0A1E3AUC9</accession>
<dbReference type="SUPFAM" id="SSF161098">
    <property type="entry name" value="MetI-like"/>
    <property type="match status" value="1"/>
</dbReference>
<gene>
    <name evidence="9" type="primary">ycjP_1</name>
    <name evidence="9" type="ORF">BEH84_00014</name>
</gene>
<feature type="domain" description="ABC transmembrane type-1" evidence="8">
    <location>
        <begin position="84"/>
        <end position="284"/>
    </location>
</feature>
<organism evidence="9 10">
    <name type="scientific">Eisenbergiella tayi</name>
    <dbReference type="NCBI Taxonomy" id="1432052"/>
    <lineage>
        <taxon>Bacteria</taxon>
        <taxon>Bacillati</taxon>
        <taxon>Bacillota</taxon>
        <taxon>Clostridia</taxon>
        <taxon>Lachnospirales</taxon>
        <taxon>Lachnospiraceae</taxon>
        <taxon>Eisenbergiella</taxon>
    </lineage>
</organism>
<dbReference type="Proteomes" id="UP000095003">
    <property type="component" value="Unassembled WGS sequence"/>
</dbReference>
<name>A0A1E3AUC9_9FIRM</name>
<proteinExistence type="inferred from homology"/>
<dbReference type="GO" id="GO:0005886">
    <property type="term" value="C:plasma membrane"/>
    <property type="evidence" value="ECO:0007669"/>
    <property type="project" value="UniProtKB-SubCell"/>
</dbReference>
<feature type="transmembrane region" description="Helical" evidence="7">
    <location>
        <begin position="151"/>
        <end position="171"/>
    </location>
</feature>
<keyword evidence="3" id="KW-1003">Cell membrane</keyword>
<evidence type="ECO:0000256" key="6">
    <source>
        <dbReference type="ARBA" id="ARBA00023136"/>
    </source>
</evidence>
<comment type="caution">
    <text evidence="9">The sequence shown here is derived from an EMBL/GenBank/DDBJ whole genome shotgun (WGS) entry which is preliminary data.</text>
</comment>
<feature type="transmembrane region" description="Helical" evidence="7">
    <location>
        <begin position="192"/>
        <end position="214"/>
    </location>
</feature>
<evidence type="ECO:0000259" key="8">
    <source>
        <dbReference type="PROSITE" id="PS50928"/>
    </source>
</evidence>
<feature type="transmembrane region" description="Helical" evidence="7">
    <location>
        <begin position="122"/>
        <end position="139"/>
    </location>
</feature>
<feature type="transmembrane region" description="Helical" evidence="7">
    <location>
        <begin position="267"/>
        <end position="286"/>
    </location>
</feature>
<comment type="subcellular location">
    <subcellularLocation>
        <location evidence="1 7">Cell membrane</location>
        <topology evidence="1 7">Multi-pass membrane protein</topology>
    </subcellularLocation>
</comment>
<dbReference type="PROSITE" id="PS50928">
    <property type="entry name" value="ABC_TM1"/>
    <property type="match status" value="1"/>
</dbReference>
<dbReference type="PATRIC" id="fig|1432052.3.peg.7"/>
<dbReference type="RefSeq" id="WP_009254173.1">
    <property type="nucleotide sequence ID" value="NZ_BAABXS010000001.1"/>
</dbReference>
<dbReference type="InterPro" id="IPR035906">
    <property type="entry name" value="MetI-like_sf"/>
</dbReference>
<dbReference type="Gene3D" id="1.10.3720.10">
    <property type="entry name" value="MetI-like"/>
    <property type="match status" value="1"/>
</dbReference>
<feature type="transmembrane region" description="Helical" evidence="7">
    <location>
        <begin position="21"/>
        <end position="43"/>
    </location>
</feature>
<evidence type="ECO:0000256" key="3">
    <source>
        <dbReference type="ARBA" id="ARBA00022475"/>
    </source>
</evidence>
<evidence type="ECO:0000256" key="7">
    <source>
        <dbReference type="RuleBase" id="RU363032"/>
    </source>
</evidence>
<sequence length="301" mass="33561">MNKNNSKRLKSRESRGDRIFSGVNVVILLLLCVVTLYPIWYVLCASFTSNTYLISHPGMILWPHEFTLGAYKLALTHPLLISGYKNILIVLFVSLPLNILLTLFTGYFMAAKKVMFKPAIQFLILFTMFFSGGMIPSYLNIRSLGLYNSLFALILPGAVSVYNSIICKTAIEGMPDSLMESAYIDGANDLVILFRIVAPLIKPTLAVLLLYYGVGHWNSWFNASIYLQDNSKLPIQNIMRAILIANSNVLNSAAAENDQVNQFAESIKYSTIILTTVPVLCIYPFVQKYFVKGVMIGAVKG</sequence>
<evidence type="ECO:0000313" key="10">
    <source>
        <dbReference type="Proteomes" id="UP000095003"/>
    </source>
</evidence>
<dbReference type="GeneID" id="93303378"/>
<dbReference type="PANTHER" id="PTHR43744:SF9">
    <property type="entry name" value="POLYGALACTURONAN_RHAMNOGALACTURONAN TRANSPORT SYSTEM PERMEASE PROTEIN YTCP"/>
    <property type="match status" value="1"/>
</dbReference>
<keyword evidence="4 7" id="KW-0812">Transmembrane</keyword>
<feature type="transmembrane region" description="Helical" evidence="7">
    <location>
        <begin position="87"/>
        <end position="110"/>
    </location>
</feature>
<dbReference type="CDD" id="cd06261">
    <property type="entry name" value="TM_PBP2"/>
    <property type="match status" value="1"/>
</dbReference>